<gene>
    <name evidence="8" type="ORF">V1264_021619</name>
</gene>
<organism evidence="8 9">
    <name type="scientific">Littorina saxatilis</name>
    <dbReference type="NCBI Taxonomy" id="31220"/>
    <lineage>
        <taxon>Eukaryota</taxon>
        <taxon>Metazoa</taxon>
        <taxon>Spiralia</taxon>
        <taxon>Lophotrochozoa</taxon>
        <taxon>Mollusca</taxon>
        <taxon>Gastropoda</taxon>
        <taxon>Caenogastropoda</taxon>
        <taxon>Littorinimorpha</taxon>
        <taxon>Littorinoidea</taxon>
        <taxon>Littorinidae</taxon>
        <taxon>Littorina</taxon>
    </lineage>
</organism>
<feature type="signal peptide" evidence="5">
    <location>
        <begin position="1"/>
        <end position="21"/>
    </location>
</feature>
<dbReference type="Gene3D" id="2.10.25.10">
    <property type="entry name" value="Laminin"/>
    <property type="match status" value="1"/>
</dbReference>
<dbReference type="Pfam" id="PF17963">
    <property type="entry name" value="Big_9"/>
    <property type="match status" value="1"/>
</dbReference>
<evidence type="ECO:0000313" key="8">
    <source>
        <dbReference type="EMBL" id="KAK7087587.1"/>
    </source>
</evidence>
<evidence type="ECO:0000256" key="5">
    <source>
        <dbReference type="SAM" id="SignalP"/>
    </source>
</evidence>
<dbReference type="InterPro" id="IPR011055">
    <property type="entry name" value="Dup_hybrid_motif"/>
</dbReference>
<dbReference type="Gene3D" id="2.70.70.10">
    <property type="entry name" value="Glucose Permease (Domain IIA)"/>
    <property type="match status" value="1"/>
</dbReference>
<evidence type="ECO:0000256" key="4">
    <source>
        <dbReference type="SAM" id="Phobius"/>
    </source>
</evidence>
<accession>A0AAN9FWA5</accession>
<comment type="caution">
    <text evidence="2">Lacks conserved residue(s) required for the propagation of feature annotation.</text>
</comment>
<dbReference type="InterPro" id="IPR000742">
    <property type="entry name" value="EGF"/>
</dbReference>
<dbReference type="PANTHER" id="PTHR16897:SF2">
    <property type="entry name" value="OS03G0226600 PROTEIN"/>
    <property type="match status" value="1"/>
</dbReference>
<feature type="domain" description="EGF-like" evidence="6">
    <location>
        <begin position="4935"/>
        <end position="4979"/>
    </location>
</feature>
<dbReference type="Gene3D" id="1.25.10.20">
    <property type="entry name" value="Vitellinogen, superhelical"/>
    <property type="match status" value="1"/>
</dbReference>
<dbReference type="PROSITE" id="PS50948">
    <property type="entry name" value="PAN"/>
    <property type="match status" value="1"/>
</dbReference>
<dbReference type="InterPro" id="IPR015816">
    <property type="entry name" value="Vitellinogen_b-sht_N"/>
</dbReference>
<keyword evidence="5" id="KW-0732">Signal</keyword>
<feature type="disulfide bond" evidence="2">
    <location>
        <begin position="4969"/>
        <end position="4978"/>
    </location>
</feature>
<keyword evidence="1 2" id="KW-1015">Disulfide bond</keyword>
<feature type="region of interest" description="Disordered" evidence="3">
    <location>
        <begin position="4605"/>
        <end position="4625"/>
    </location>
</feature>
<feature type="transmembrane region" description="Helical" evidence="4">
    <location>
        <begin position="5007"/>
        <end position="5030"/>
    </location>
</feature>
<protein>
    <recommendedName>
        <fullName evidence="10">Apple domain-containing protein</fullName>
    </recommendedName>
</protein>
<dbReference type="GO" id="GO:0005509">
    <property type="term" value="F:calcium ion binding"/>
    <property type="evidence" value="ECO:0007669"/>
    <property type="project" value="InterPro"/>
</dbReference>
<dbReference type="CDD" id="cd00054">
    <property type="entry name" value="EGF_CA"/>
    <property type="match status" value="1"/>
</dbReference>
<dbReference type="Pfam" id="PF00024">
    <property type="entry name" value="PAN_1"/>
    <property type="match status" value="1"/>
</dbReference>
<keyword evidence="4" id="KW-0812">Transmembrane</keyword>
<dbReference type="PANTHER" id="PTHR16897">
    <property type="entry name" value="OS10G0105400 PROTEIN"/>
    <property type="match status" value="1"/>
</dbReference>
<dbReference type="GO" id="GO:0005319">
    <property type="term" value="F:lipid transporter activity"/>
    <property type="evidence" value="ECO:0007669"/>
    <property type="project" value="InterPro"/>
</dbReference>
<evidence type="ECO:0000256" key="2">
    <source>
        <dbReference type="PROSITE-ProRule" id="PRU00076"/>
    </source>
</evidence>
<dbReference type="PROSITE" id="PS00022">
    <property type="entry name" value="EGF_1"/>
    <property type="match status" value="1"/>
</dbReference>
<dbReference type="InterPro" id="IPR001747">
    <property type="entry name" value="Vitellogenin_N"/>
</dbReference>
<feature type="compositionally biased region" description="Polar residues" evidence="3">
    <location>
        <begin position="4833"/>
        <end position="4863"/>
    </location>
</feature>
<evidence type="ECO:0000259" key="7">
    <source>
        <dbReference type="PROSITE" id="PS50948"/>
    </source>
</evidence>
<dbReference type="PROSITE" id="PS01186">
    <property type="entry name" value="EGF_2"/>
    <property type="match status" value="1"/>
</dbReference>
<feature type="region of interest" description="Disordered" evidence="3">
    <location>
        <begin position="4386"/>
        <end position="4411"/>
    </location>
</feature>
<evidence type="ECO:0000313" key="9">
    <source>
        <dbReference type="Proteomes" id="UP001374579"/>
    </source>
</evidence>
<dbReference type="InterPro" id="IPR003609">
    <property type="entry name" value="Pan_app"/>
</dbReference>
<dbReference type="PROSITE" id="PS50026">
    <property type="entry name" value="EGF_3"/>
    <property type="match status" value="1"/>
</dbReference>
<keyword evidence="2" id="KW-0245">EGF-like domain</keyword>
<name>A0AAN9FWA5_9CAEN</name>
<dbReference type="SUPFAM" id="SSF57414">
    <property type="entry name" value="Hairpin loop containing domain-like"/>
    <property type="match status" value="1"/>
</dbReference>
<feature type="region of interest" description="Disordered" evidence="3">
    <location>
        <begin position="4830"/>
        <end position="4873"/>
    </location>
</feature>
<feature type="region of interest" description="Disordered" evidence="3">
    <location>
        <begin position="4085"/>
        <end position="4119"/>
    </location>
</feature>
<feature type="region of interest" description="Disordered" evidence="3">
    <location>
        <begin position="204"/>
        <end position="231"/>
    </location>
</feature>
<keyword evidence="4" id="KW-1133">Transmembrane helix</keyword>
<feature type="compositionally biased region" description="Basic and acidic residues" evidence="3">
    <location>
        <begin position="211"/>
        <end position="223"/>
    </location>
</feature>
<feature type="compositionally biased region" description="Low complexity" evidence="3">
    <location>
        <begin position="4088"/>
        <end position="4108"/>
    </location>
</feature>
<reference evidence="8 9" key="1">
    <citation type="submission" date="2024-02" db="EMBL/GenBank/DDBJ databases">
        <title>Chromosome-scale genome assembly of the rough periwinkle Littorina saxatilis.</title>
        <authorList>
            <person name="De Jode A."/>
            <person name="Faria R."/>
            <person name="Formenti G."/>
            <person name="Sims Y."/>
            <person name="Smith T.P."/>
            <person name="Tracey A."/>
            <person name="Wood J.M.D."/>
            <person name="Zagrodzka Z.B."/>
            <person name="Johannesson K."/>
            <person name="Butlin R.K."/>
            <person name="Leder E.H."/>
        </authorList>
    </citation>
    <scope>NUCLEOTIDE SEQUENCE [LARGE SCALE GENOMIC DNA]</scope>
    <source>
        <strain evidence="8">Snail1</strain>
        <tissue evidence="8">Muscle</tissue>
    </source>
</reference>
<dbReference type="InterPro" id="IPR018097">
    <property type="entry name" value="EGF_Ca-bd_CS"/>
</dbReference>
<evidence type="ECO:0008006" key="10">
    <source>
        <dbReference type="Google" id="ProtNLM"/>
    </source>
</evidence>
<dbReference type="InterPro" id="IPR011030">
    <property type="entry name" value="Lipovitellin_superhlx_dom"/>
</dbReference>
<evidence type="ECO:0000256" key="3">
    <source>
        <dbReference type="SAM" id="MobiDB-lite"/>
    </source>
</evidence>
<feature type="chain" id="PRO_5043012556" description="Apple domain-containing protein" evidence="5">
    <location>
        <begin position="22"/>
        <end position="5151"/>
    </location>
</feature>
<dbReference type="Proteomes" id="UP001374579">
    <property type="component" value="Unassembled WGS sequence"/>
</dbReference>
<sequence>MGILGAWVCVLMGLLVGQGQGYYFPPGYALHYTYTAVNTMMDHRDVTSILKFHVNFLGEDDTGERIHSLHVDSFVQFAKGGQLMANPQKWNLTRNFVFKSNSTGAITLVHVHPNDHKELLVLKKALVSVFSVHVQVDDQQDSWQYNTEERDHLGLLQHSYNAKRTQNGMKLTRQHSSEDKVHRSHDKTMHYDRKGTLQSAVARDQVTIKNGVDDVKSKPDTNDQGHGTSSGEYPVIEAKAQVRVTYTGRKRVKPGNFQTQKEYIAKMKVDSLETQHNETTQKPLGLEEVRQNMTEIWTCIHYHVEAHSENRTACVNDLRKLLSRLYAAEYEKYAVHMLSRNCSEKQQVCQEDRWIVVDVVAGMGDVISQRLIVTHVLKGRTSPSEEDLRRVFVHCAALEHPTVEFVRAVETYCFGAEGEHHGGRTLARTQGRACLAAGSLVKHLSSSGQDQHAHRLADRLESWLDHHAKGDKRLHKRDTGEALYEIDDDDEDDLSDDSEHMGKAVLLMSLGNGAMLRSRDHLLRHAQPNTGHHIWRRAALRALAQFPCEESARALMVSVTKDSVTSVRRVAWHGFVTHPHRDTLVKGEENDILSANYTYTSVARVKRDLLDIFNKVLFQFKVATPSFEWNYNIGTSQIGGNLGAKFHNSIEGMFRILSGYVDVDINDKLHASVHALSSKIKAELIHVEACYRGRLTYNMNIIKEFTVDLYQDINSVFDHIILRVMEPIEQLASKMSSEFKDGSTQKPKSAIQDLADAVKEMPQQAEKAKTAAKDLSEAADRLGILPSVQKMQDLVSRAKVFLEDVHSEAVELFSNVDDETLVALPFAEKEIKGAINGVLGVLNKVKDYPNQAFAVIETSKMKYLLAMMRITEAGKRVKQAFSFLTGGKSAWNNGREELKNIREQILNLQQKISGDVQRRKKRQAATTFSPCAKVELDGALVTLYNKTGTFVDEVDVVLNHSPAELQKAMDLMTTQVQTMKATFGAFREAIDIVKSRIQALFGTRFHQSFPSIRRDCDETCGCGHYPTDCNRYGHPGVDLVWNEGWKVPSPVTGMVYVEATNTTLRIKPHTDDLKDYEIFISNIELHGNYSGKKEFAVAAGQVLGFSLGNNGCNKGHIHVAMRRTSNKTGLCHYVSPTTFLENSQPKIRWQQECNEFTFRHIFQTVDFADLTKGFKDYLKELKRYALDSLKDYAKEKLVELIPDDSFLRPLRDIGMNLVDNGTLNFDPLEEVFTNGQKSVKDFMDNISKSKFSFKKLVDLAANKTKAFLKPRLDEIVGVIKNITQIPKTFKGIDKLSIGGLSRLWKKITNNSISLPKLDFDGDSPLSILGNLGNALIGELQGFVDNTTFGDLGNLTRLLDRFSGGRESLISKLKQTIRERACPEIGKFLKKQGSPCVPHDDCWGLACVIDVQKQHVKGKVNVDVTVIKTNATTGQPGGVRITVDGKEYSANGDVQDQVIPTNIKVFDSFDVKLRVTSFWTAETLRFSLKLQACGPNMCCLPDVILAKNLTFSNFGISSLLENINLSELVNDIKLLPLDTSHKVTTDLDVESPELTNTILGLEDLIREELGDYLPEDTDFKFYTEFQNPEDYADKGSYPVAGQRTEIYLQFFEYSLPIPLGIATLRLRVSAGGAIGLAFNVEVKSTDSLMKAVVTPWASCKAEAGVSVSIFIVAFGVDLQAWLMKTRFPLTVISNYTKQPVVLTKRIDLELIPLEFKLVAWFEIKIKIGIGWFSFTLFRKRWSKTVWSWRASGVRGTVWEKTEEKNALGPPRFPYCTKVAELCSAAGRRRRAVGNDGPAQCLVKQLPGRHPKDAAFSLDFSVEDELSDLTISYAVGDYPGGTNVLPWTPMRGNTLTVTDKLPCGKPLYFLVRAVNSGGLETVAECSLSTFDCSFPDGRVDMASKCTSHRDKLSATVVVYEDSELKMDELFHSLGFGPGSQGHEVVGWTPLVLQSTHSRDGVEGPLQHFTAAREGRLDFSPETALKTDNVEECAGECLKLYQCVAFSYNAVTYICELQPVVEGVAAQRVKDGHFFTYEKLGKGYSAQVTFTDLPLRHGVRYYVNSQVQNVLDYRSVLTSRGTTVDHTPPEPGYLGEGAVEVPETADRCSVSIIQRCVDPASILTHRKFIDGRGGTTVLNGKKRGHELRFTMDNTHASANWDGFKDSECGIRGYTWAVGTTACGSDVSGFMDPHTTLSDPLDWPNVGIAKGLELEDGSYYVTVKAVSDIKLGGDLVTTVCHSTPFFVDTSPPVIESVDDVIFDDGFRLLAVYFKVDDALSGVAKLEFGLGRTRHDVMIRGYRPFEIRGKAGSTFLLDEEFQTGSGVAAWIRLKVTDNVGLTATGSGNVPILLDSSPPVAGEVLDGDKLGHNTCCTANATALCVQWRDFEDPQSHIHSYLWGVGRTPGADNVVSFTRLSRTDRHTCVTDLTLVHNVRYFSTIVAFNNALNQKSVNVSSDGVLVDLTPPIAGRVVDGDDINNDVDYTSEAASIAAAWEGFSDPETGIDSYTLSVFVNDVLKHTDSDIHDEQFVDHSLSLKHGDTAHVEVTSFNKAGSDVKVTSDGQTVDHTPPELIRIGTAHMSAFQNDATSLDFVWEFRDSESWVKEHRYSVYQRLRGAETLFWPKGADHQVIRVDPAAENSTEDLQLQSLSLVNGASYVLQVTAVNRAKMSATARSQRVTIDTTPPVVEKIRISPPGSPEEVNEEGEVEHIEGEPLTVSWKAHDYESGLANVQLCVGLLNSDCLTSSGKVLSLDENDLHSSTAVLDETDLQVSTEDSKVVYEVLLVTVNGAGLRSPVARSRPIVVLRGNVAGEVLDGTTGEDQDLTNDNSGVSLLFSNFSSEACGIESYEWGVGSSPCETDVLPFSDFGLVVDPDVEGSGSAHAEVTLEEGKTYYTVVRARTGHACHEPYIVSCSDGITIDTTPPRLSFFRSSSSSPSSSMLNVQPLTSQDVVYQTVDDRLEVGWSAEDLVGVNGSRLTLHPLNPAARPLDVPTVSSQPWSVQLASASGESVLSTLWVVDNAGNEAEAFLPTVMLDITRPALEGLQCTEVVSAKSSLVTCSWQTVAEPHSALNTIEFGLGSGPAFPDLLDLTAVHLNDYRWHFDSRVILVDGFEELFDFYVIARVTNAAGLEETTSALVRRDVTPPSVSNIIVVTSPVPGVSRAQQRCQPTRDFIEIDLIDARDDESGILSVEIALGTSRGTSDIHAFLPYTMVDGVYAKGGLDLTPGSTVYVTAKVTNDVGLYTVVMSESVAVSSDPWLEVHDGPGPHDADGQADRNIIQGHWRFADPCPILSAEWSVTELGSGRVIMPFTTLPDSRRRFYDDTVSLVNTKTYVSHVRITDALNRTFTAFSDGVTVSAGIPTTASVWEGFADGMDVDFQQSLNEIDASWDDFGDSRSALPSERVVRYEVALGTDPLRQDTQTNVHRFVDVGLSNTHTFTGLNLQAKNVTYYVTVRAHSLAGTFSEGYSDGVKAGYSDDITPGRVDVDPYQSDTTRIRVAWEGFESDMGNMRYHVGVSSGEPDWGNSSRDCEEFLTSQSVLDVKELQVADSPDAFSVEGLSLRHNDTYFVTLLAEDLLSRCSAVVSLPILVDTTRPVTGTLAMDGYDSGPAVYLQSTETVAVDLGTFADPESSIAVVRVDLIQSDNCGNPDTQEGVVIDTVTAENELRVTLRGLDLQEGVAYVLRATVFNGAGLETNASTKPLLLALSQPSPGTVKLGDSWTGEESLFQSQQDQVHGTIAILPVGSDTACDTERSLVSAENEQAWTALTGSFSQNKSVVENSQILLTVQHSARLISLEKAAVKHSNLTLTEGMYSFRLTPATGVNILTGLTMGSPNWLPPFHAINEALTKDGNIGGCQINVDMCDQNTTMEELPSGDGYGFGISVLEIESTTKLMFWVQDNSKLKRSIIPLDSDPVSTNTQYTFQLTRSAKGFWQIDLLVDGQSKSTVDGFAFPTEFTLSFYTWNMDGYFPPVTDPFNPFHTVAKLTSAMVPLPDRPLCAYGAAFHDSKSGVYEVWAGVSNSMSAAGNVSPFRLVKRFCLPCLTECSSICSVSCINDSVIEDFLVLPFALNNLSLEAWKDAVNGSLPAQSLSTDDASENANSSNGSSFTTSSPEDFNGSDDVSNSTAVELNAFRLPMYYVDVKIVTHSGKTTLSKSPALTVDTSPPSVDRLVTTDPSYSDQEPSEFIGTNETVGMQWAVSEGVSDVVAQWVSLGSEPGADDVLALLEIGRAATSHVLKNLSHLLQDETTYFANLRVTNAAGLSTTSNVSFTVSTGIPDLFQQQNIQGNRRRRSNEGQTAEPSFEGVASVKNISGIPVAFLDPSENLVVNLPPVNRKILYVEWSIGTRRGAGDILPKVIVANPNVTQVAIVHGRVEMNGFITNITVRDYAKNSFRPSPSNNTSGEEEEDDSGSLFRMEPGRCVSQTLYGVSKSHRENPVDLTPLCFMRPDDHLLTSEDSASPARVSLRNGINVTMSVSGGGMITGSLSEADLDTEYGSAASAQLSPFIVRPDVMDTTSRSLRGRLTSIPGPYFYLSPVTDMQLNDDVLVSYTMPASSNVPAGHQAKILFWSAETLEWRSLNDVCPSSNQSYDPSTKTLPMKMCINVFVEQTKHPPNEPRTKRSTADNPTPPILSPRMLVIGIVDQTMQNSPPVIDNITLTVSEDDNDGTSINITYTDDDNDVVEFSLLQQPQHGTASVTSEGVVTYWPKENYAGDDVIVVRGVEVLDAASLAAGGSPHEEDFNVSVVIININDPPDILFIPVAFSNDSGIIEVTNSSEAGIQVSVLVEGNSTTMVPLGNLVLGDLDLSDNIVLLNKSEESVNATFLTTYALLEESRPDNSSGQTESNATDGSMNTNNGKDITNANTRKANIGAPSAASDSYGTVNGTVYKNKPTPYKVEEAKALSLTLAEGFQGFVKYEAKVKDESNAYSLPLTVGVHVLINPCDKGSCEATTPGDTCNNPNRASSFDTYRCHCHVGYEGEWCEVDTNECATNPCFFLGHCLDLVGGYRCDFTIAASILAFAAAALIVVVAVYCIRKRCRSLPDKDYSETSSTLNLFEGAKPQVFLHPDSFPAPSTSPMEFANRMQDNAVSQATCELSELRHSDGPCMYCDSCKSGNTFVNPMYTETTDLGEPSESGSRAATSDLPHSERCVYCNH</sequence>
<keyword evidence="9" id="KW-1185">Reference proteome</keyword>
<dbReference type="EMBL" id="JBAMIC010004070">
    <property type="protein sequence ID" value="KAK7087587.1"/>
    <property type="molecule type" value="Genomic_DNA"/>
</dbReference>
<dbReference type="Gene3D" id="2.30.230.10">
    <property type="entry name" value="Lipovitellin, beta-sheet shell regions, chain A"/>
    <property type="match status" value="1"/>
</dbReference>
<dbReference type="Pfam" id="PF01347">
    <property type="entry name" value="Vitellogenin_N"/>
    <property type="match status" value="1"/>
</dbReference>
<feature type="domain" description="Apple" evidence="7">
    <location>
        <begin position="1959"/>
        <end position="2038"/>
    </location>
</feature>
<evidence type="ECO:0000256" key="1">
    <source>
        <dbReference type="ARBA" id="ARBA00023157"/>
    </source>
</evidence>
<proteinExistence type="predicted"/>
<keyword evidence="4" id="KW-0472">Membrane</keyword>
<feature type="compositionally biased region" description="Basic and acidic residues" evidence="3">
    <location>
        <begin position="4605"/>
        <end position="4619"/>
    </location>
</feature>
<comment type="caution">
    <text evidence="8">The sequence shown here is derived from an EMBL/GenBank/DDBJ whole genome shotgun (WGS) entry which is preliminary data.</text>
</comment>
<dbReference type="SMART" id="SM00473">
    <property type="entry name" value="PAN_AP"/>
    <property type="match status" value="1"/>
</dbReference>
<evidence type="ECO:0000259" key="6">
    <source>
        <dbReference type="PROSITE" id="PS50026"/>
    </source>
</evidence>
<dbReference type="PROSITE" id="PS01187">
    <property type="entry name" value="EGF_CA"/>
    <property type="match status" value="1"/>
</dbReference>